<dbReference type="HOGENOM" id="CLU_112468_0_0_7"/>
<dbReference type="InterPro" id="IPR045506">
    <property type="entry name" value="DUF6484"/>
</dbReference>
<dbReference type="STRING" id="1278073.MYSTI_07534"/>
<organism evidence="2 3">
    <name type="scientific">Myxococcus stipitatus (strain DSM 14675 / JCM 12634 / Mx s8)</name>
    <dbReference type="NCBI Taxonomy" id="1278073"/>
    <lineage>
        <taxon>Bacteria</taxon>
        <taxon>Pseudomonadati</taxon>
        <taxon>Myxococcota</taxon>
        <taxon>Myxococcia</taxon>
        <taxon>Myxococcales</taxon>
        <taxon>Cystobacterineae</taxon>
        <taxon>Myxococcaceae</taxon>
        <taxon>Myxococcus</taxon>
    </lineage>
</organism>
<sequence length="177" mass="18757">MAANDEKAGAERVGSLEVSSQEPILGSRVGRLVSRGAHGVLQVDFEGNSQGPVPARVAVSLTPEEWERAVNAQQSVVLLFEKGDPALPLVMGVVQAASETPLLDVMLEERAKGGPVELRVDGQPRTVKLEAQDELVLRCGKSSVTLRSDGKIVIRGTQVETRASGVNRIKGGSVQIN</sequence>
<reference evidence="2 3" key="1">
    <citation type="journal article" date="2013" name="Genome Announc.">
        <title>Complete genome sequence of Myxococcus stipitatus strain DSM 14675, a fruiting myxobacterium.</title>
        <authorList>
            <person name="Huntley S."/>
            <person name="Kneip S."/>
            <person name="Treuner-Lange A."/>
            <person name="Sogaard-Andersen L."/>
        </authorList>
    </citation>
    <scope>NUCLEOTIDE SEQUENCE [LARGE SCALE GENOMIC DNA]</scope>
    <source>
        <strain evidence="3">DSM 14675 / JCM 12634 / Mx s8</strain>
    </source>
</reference>
<dbReference type="AlphaFoldDB" id="L7UIK9"/>
<dbReference type="PATRIC" id="fig|1278073.3.peg.7658"/>
<feature type="domain" description="DUF6484" evidence="1">
    <location>
        <begin position="29"/>
        <end position="94"/>
    </location>
</feature>
<evidence type="ECO:0000259" key="1">
    <source>
        <dbReference type="Pfam" id="PF20093"/>
    </source>
</evidence>
<dbReference type="OrthoDB" id="3078443at2"/>
<dbReference type="EMBL" id="CP004025">
    <property type="protein sequence ID" value="AGC48806.1"/>
    <property type="molecule type" value="Genomic_DNA"/>
</dbReference>
<gene>
    <name evidence="2" type="ordered locus">MYSTI_07534</name>
</gene>
<proteinExistence type="predicted"/>
<name>L7UIK9_MYXSD</name>
<dbReference type="eggNOG" id="ENOG5032SEB">
    <property type="taxonomic scope" value="Bacteria"/>
</dbReference>
<accession>L7UIK9</accession>
<evidence type="ECO:0000313" key="3">
    <source>
        <dbReference type="Proteomes" id="UP000011131"/>
    </source>
</evidence>
<protein>
    <recommendedName>
        <fullName evidence="1">DUF6484 domain-containing protein</fullName>
    </recommendedName>
</protein>
<keyword evidence="3" id="KW-1185">Reference proteome</keyword>
<dbReference type="KEGG" id="msd:MYSTI_07534"/>
<evidence type="ECO:0000313" key="2">
    <source>
        <dbReference type="EMBL" id="AGC48806.1"/>
    </source>
</evidence>
<dbReference type="Proteomes" id="UP000011131">
    <property type="component" value="Chromosome"/>
</dbReference>
<dbReference type="Pfam" id="PF20093">
    <property type="entry name" value="DUF6484"/>
    <property type="match status" value="1"/>
</dbReference>
<dbReference type="RefSeq" id="WP_015353059.1">
    <property type="nucleotide sequence ID" value="NC_020126.1"/>
</dbReference>